<dbReference type="Proteomes" id="UP000295733">
    <property type="component" value="Unassembled WGS sequence"/>
</dbReference>
<accession>A0A4R2NVA6</accession>
<feature type="binding site" evidence="1">
    <location>
        <begin position="66"/>
        <end position="70"/>
    </location>
    <ligand>
        <name>(6S)-NADPHX</name>
        <dbReference type="ChEBI" id="CHEBI:64076"/>
    </ligand>
</feature>
<comment type="catalytic activity">
    <reaction evidence="1">
        <text>(6R)-NADPHX = (6S)-NADPHX</text>
        <dbReference type="Rhea" id="RHEA:32227"/>
        <dbReference type="ChEBI" id="CHEBI:64076"/>
        <dbReference type="ChEBI" id="CHEBI:64077"/>
        <dbReference type="EC" id="5.1.99.6"/>
    </reaction>
</comment>
<dbReference type="RefSeq" id="WP_306666786.1">
    <property type="nucleotide sequence ID" value="NZ_NRRP01000022.1"/>
</dbReference>
<feature type="binding site" evidence="1">
    <location>
        <position position="140"/>
    </location>
    <ligand>
        <name>K(+)</name>
        <dbReference type="ChEBI" id="CHEBI:29103"/>
    </ligand>
</feature>
<protein>
    <recommendedName>
        <fullName evidence="1">NAD(P)H-hydrate epimerase</fullName>
        <ecNumber evidence="1">5.1.99.6</ecNumber>
    </recommendedName>
    <alternativeName>
        <fullName evidence="1">NAD(P)HX epimerase</fullName>
    </alternativeName>
</protein>
<dbReference type="EMBL" id="SLXL01000003">
    <property type="protein sequence ID" value="TCP25498.1"/>
    <property type="molecule type" value="Genomic_DNA"/>
</dbReference>
<dbReference type="NCBIfam" id="TIGR00197">
    <property type="entry name" value="yjeF_nterm"/>
    <property type="match status" value="1"/>
</dbReference>
<comment type="similarity">
    <text evidence="1">Belongs to the NnrE/AIBP family.</text>
</comment>
<feature type="binding site" evidence="1">
    <location>
        <position position="67"/>
    </location>
    <ligand>
        <name>K(+)</name>
        <dbReference type="ChEBI" id="CHEBI:29103"/>
    </ligand>
</feature>
<dbReference type="GO" id="GO:0000166">
    <property type="term" value="F:nucleotide binding"/>
    <property type="evidence" value="ECO:0007669"/>
    <property type="project" value="UniProtKB-KW"/>
</dbReference>
<keyword evidence="1" id="KW-0547">Nucleotide-binding</keyword>
<reference evidence="3 4" key="1">
    <citation type="submission" date="2019-03" db="EMBL/GenBank/DDBJ databases">
        <title>Genomic Encyclopedia of Type Strains, Phase IV (KMG-IV): sequencing the most valuable type-strain genomes for metagenomic binning, comparative biology and taxonomic classification.</title>
        <authorList>
            <person name="Goeker M."/>
        </authorList>
    </citation>
    <scope>NUCLEOTIDE SEQUENCE [LARGE SCALE GENOMIC DNA]</scope>
    <source>
        <strain evidence="3 4">DSM 2781</strain>
    </source>
</reference>
<dbReference type="InterPro" id="IPR004443">
    <property type="entry name" value="YjeF_N_dom"/>
</dbReference>
<dbReference type="GO" id="GO:0046872">
    <property type="term" value="F:metal ion binding"/>
    <property type="evidence" value="ECO:0007669"/>
    <property type="project" value="UniProtKB-KW"/>
</dbReference>
<feature type="binding site" evidence="1">
    <location>
        <position position="174"/>
    </location>
    <ligand>
        <name>(6S)-NADPHX</name>
        <dbReference type="ChEBI" id="CHEBI:64076"/>
    </ligand>
</feature>
<comment type="catalytic activity">
    <reaction evidence="1">
        <text>(6R)-NADHX = (6S)-NADHX</text>
        <dbReference type="Rhea" id="RHEA:32215"/>
        <dbReference type="ChEBI" id="CHEBI:64074"/>
        <dbReference type="ChEBI" id="CHEBI:64075"/>
        <dbReference type="EC" id="5.1.99.6"/>
    </reaction>
</comment>
<dbReference type="Gene3D" id="3.40.50.10260">
    <property type="entry name" value="YjeF N-terminal domain"/>
    <property type="match status" value="1"/>
</dbReference>
<keyword evidence="1" id="KW-0630">Potassium</keyword>
<dbReference type="SUPFAM" id="SSF64153">
    <property type="entry name" value="YjeF N-terminal domain-like"/>
    <property type="match status" value="1"/>
</dbReference>
<organism evidence="3 4">
    <name type="scientific">Rhodovulum adriaticum</name>
    <name type="common">Rhodopseudomonas adriatica</name>
    <dbReference type="NCBI Taxonomy" id="35804"/>
    <lineage>
        <taxon>Bacteria</taxon>
        <taxon>Pseudomonadati</taxon>
        <taxon>Pseudomonadota</taxon>
        <taxon>Alphaproteobacteria</taxon>
        <taxon>Rhodobacterales</taxon>
        <taxon>Paracoccaceae</taxon>
        <taxon>Rhodovulum</taxon>
    </lineage>
</organism>
<feature type="domain" description="YjeF N-terminal" evidence="2">
    <location>
        <begin position="18"/>
        <end position="235"/>
    </location>
</feature>
<keyword evidence="1" id="KW-0413">Isomerase</keyword>
<sequence>MNGADATEMVIPVTAAQMRAIEVAAIASGAVTGLILMERAGAGAARALAARWPRLRRAVVLCGPGNNGGDGFVIARWLALRGWCVTLFLYGDPAGLPPDARRQHDLWRAVGDVRPLQFPDATAADGAAVVEALQGAVCVDALFGTGLARPLAGLRPVLAAVRAAPRLAGRMAVDLPSGLSADDGDVVGGDPALVLPADLTVTFHARKRGHGAGQGTVMCGDVKVVDIGLRPWDGARGDGA</sequence>
<keyword evidence="1" id="KW-0521">NADP</keyword>
<comment type="caution">
    <text evidence="1">Lacks conserved residue(s) required for the propagation of feature annotation.</text>
</comment>
<proteinExistence type="inferred from homology"/>
<comment type="cofactor">
    <cofactor evidence="1">
        <name>K(+)</name>
        <dbReference type="ChEBI" id="CHEBI:29103"/>
    </cofactor>
    <text evidence="1">Binds 1 potassium ion per subunit.</text>
</comment>
<evidence type="ECO:0000313" key="4">
    <source>
        <dbReference type="Proteomes" id="UP000295733"/>
    </source>
</evidence>
<dbReference type="PROSITE" id="PS51385">
    <property type="entry name" value="YJEF_N"/>
    <property type="match status" value="1"/>
</dbReference>
<dbReference type="AlphaFoldDB" id="A0A4R2NVA6"/>
<gene>
    <name evidence="1" type="primary">nnrE</name>
    <name evidence="3" type="ORF">EV656_103251</name>
</gene>
<keyword evidence="3" id="KW-0808">Transferase</keyword>
<evidence type="ECO:0000259" key="2">
    <source>
        <dbReference type="PROSITE" id="PS51385"/>
    </source>
</evidence>
<keyword evidence="3" id="KW-0418">Kinase</keyword>
<dbReference type="GO" id="GO:0052856">
    <property type="term" value="F:NAD(P)HX epimerase activity"/>
    <property type="evidence" value="ECO:0007669"/>
    <property type="project" value="UniProtKB-UniRule"/>
</dbReference>
<comment type="function">
    <text evidence="1">Catalyzes the epimerization of the S- and R-forms of NAD(P)HX, a damaged form of NAD(P)H that is a result of enzymatic or heat-dependent hydration. This is a prerequisite for the S-specific NAD(P)H-hydrate dehydratase to allow the repair of both epimers of NAD(P)HX.</text>
</comment>
<keyword evidence="4" id="KW-1185">Reference proteome</keyword>
<dbReference type="GO" id="GO:0016301">
    <property type="term" value="F:kinase activity"/>
    <property type="evidence" value="ECO:0007669"/>
    <property type="project" value="UniProtKB-KW"/>
</dbReference>
<dbReference type="EC" id="5.1.99.6" evidence="1"/>
<evidence type="ECO:0000313" key="3">
    <source>
        <dbReference type="EMBL" id="TCP25498.1"/>
    </source>
</evidence>
<comment type="caution">
    <text evidence="3">The sequence shown here is derived from an EMBL/GenBank/DDBJ whole genome shotgun (WGS) entry which is preliminary data.</text>
</comment>
<dbReference type="HAMAP" id="MF_01966">
    <property type="entry name" value="NADHX_epimerase"/>
    <property type="match status" value="1"/>
</dbReference>
<dbReference type="InterPro" id="IPR036652">
    <property type="entry name" value="YjeF_N_dom_sf"/>
</dbReference>
<keyword evidence="1" id="KW-0479">Metal-binding</keyword>
<feature type="binding site" evidence="1">
    <location>
        <begin position="144"/>
        <end position="150"/>
    </location>
    <ligand>
        <name>(6S)-NADPHX</name>
        <dbReference type="ChEBI" id="CHEBI:64076"/>
    </ligand>
</feature>
<dbReference type="Pfam" id="PF03853">
    <property type="entry name" value="YjeF_N"/>
    <property type="match status" value="1"/>
</dbReference>
<keyword evidence="1" id="KW-0520">NAD</keyword>
<feature type="binding site" evidence="1">
    <location>
        <position position="177"/>
    </location>
    <ligand>
        <name>K(+)</name>
        <dbReference type="ChEBI" id="CHEBI:29103"/>
    </ligand>
</feature>
<name>A0A4R2NVA6_RHOAD</name>
<evidence type="ECO:0000256" key="1">
    <source>
        <dbReference type="HAMAP-Rule" id="MF_01966"/>
    </source>
</evidence>